<dbReference type="EMBL" id="BAAAMU010000045">
    <property type="protein sequence ID" value="GAA1651860.1"/>
    <property type="molecule type" value="Genomic_DNA"/>
</dbReference>
<comment type="caution">
    <text evidence="2">The sequence shown here is derived from an EMBL/GenBank/DDBJ whole genome shotgun (WGS) entry which is preliminary data.</text>
</comment>
<accession>A0ABN2FLS7</accession>
<dbReference type="RefSeq" id="WP_346109504.1">
    <property type="nucleotide sequence ID" value="NZ_BAAAMU010000045.1"/>
</dbReference>
<name>A0ABN2FLS7_9ACTN</name>
<evidence type="ECO:0000256" key="1">
    <source>
        <dbReference type="SAM" id="MobiDB-lite"/>
    </source>
</evidence>
<proteinExistence type="predicted"/>
<evidence type="ECO:0000313" key="2">
    <source>
        <dbReference type="EMBL" id="GAA1651860.1"/>
    </source>
</evidence>
<dbReference type="InterPro" id="IPR011990">
    <property type="entry name" value="TPR-like_helical_dom_sf"/>
</dbReference>
<feature type="region of interest" description="Disordered" evidence="1">
    <location>
        <begin position="1"/>
        <end position="25"/>
    </location>
</feature>
<gene>
    <name evidence="2" type="ORF">GCM10009733_056230</name>
</gene>
<protein>
    <recommendedName>
        <fullName evidence="4">Tetratricopeptide repeat protein</fullName>
    </recommendedName>
</protein>
<organism evidence="2 3">
    <name type="scientific">Nonomuraea maheshkhaliensis</name>
    <dbReference type="NCBI Taxonomy" id="419590"/>
    <lineage>
        <taxon>Bacteria</taxon>
        <taxon>Bacillati</taxon>
        <taxon>Actinomycetota</taxon>
        <taxon>Actinomycetes</taxon>
        <taxon>Streptosporangiales</taxon>
        <taxon>Streptosporangiaceae</taxon>
        <taxon>Nonomuraea</taxon>
    </lineage>
</organism>
<keyword evidence="3" id="KW-1185">Reference proteome</keyword>
<sequence length="442" mass="48482">MPGRFRVRQRYTRSDPRGGFPRVSGRPALPHNRLAAFWRPLIDLADSEVASLRLRMIRPVSTWLADPGAARWPWFSRMGLPGVRRQVVRHAGLDAYDCADPRQLPEELRTPRWETLVAAVDGFAELDHRGRTLLIFQLAQLSYHPLALRLAGPVRPDGDPERDRYVYEVARVRAGSPGHAAHALSLFADLAGSGDPLVALAACFQGIGHALRHANDLTSARRFEKRGRELAKPPDDWHACLVHSRFHRAAALLRLTEGDKDAATSALVTAKHAHDDLAAARHAHGDPPAAGHAHDDPSAGTDAMIVRENRRYLLELELDAETRAETRAESHGGTRAETHGEAGPRALALCHELLRLDPHCVHARLRAGDGFAAAGDLVRAAFWYERAGELGTGAGATGWFRAAQCHDHLGDHAAAVNAMGRCLELDTTAVEPREYLAGRQRT</sequence>
<feature type="compositionally biased region" description="Basic residues" evidence="1">
    <location>
        <begin position="1"/>
        <end position="11"/>
    </location>
</feature>
<reference evidence="2 3" key="1">
    <citation type="journal article" date="2019" name="Int. J. Syst. Evol. Microbiol.">
        <title>The Global Catalogue of Microorganisms (GCM) 10K type strain sequencing project: providing services to taxonomists for standard genome sequencing and annotation.</title>
        <authorList>
            <consortium name="The Broad Institute Genomics Platform"/>
            <consortium name="The Broad Institute Genome Sequencing Center for Infectious Disease"/>
            <person name="Wu L."/>
            <person name="Ma J."/>
        </authorList>
    </citation>
    <scope>NUCLEOTIDE SEQUENCE [LARGE SCALE GENOMIC DNA]</scope>
    <source>
        <strain evidence="2 3">JCM 13929</strain>
    </source>
</reference>
<dbReference type="SUPFAM" id="SSF48452">
    <property type="entry name" value="TPR-like"/>
    <property type="match status" value="1"/>
</dbReference>
<dbReference type="Proteomes" id="UP001500064">
    <property type="component" value="Unassembled WGS sequence"/>
</dbReference>
<evidence type="ECO:0008006" key="4">
    <source>
        <dbReference type="Google" id="ProtNLM"/>
    </source>
</evidence>
<evidence type="ECO:0000313" key="3">
    <source>
        <dbReference type="Proteomes" id="UP001500064"/>
    </source>
</evidence>
<dbReference type="Gene3D" id="1.25.40.10">
    <property type="entry name" value="Tetratricopeptide repeat domain"/>
    <property type="match status" value="1"/>
</dbReference>